<dbReference type="NCBIfam" id="TIGR00254">
    <property type="entry name" value="GGDEF"/>
    <property type="match status" value="1"/>
</dbReference>
<dbReference type="Gene3D" id="3.30.70.270">
    <property type="match status" value="1"/>
</dbReference>
<dbReference type="SMART" id="SM00267">
    <property type="entry name" value="GGDEF"/>
    <property type="match status" value="1"/>
</dbReference>
<organism evidence="2 3">
    <name type="scientific">Sulfoacidibacillus ferrooxidans</name>
    <dbReference type="NCBI Taxonomy" id="2005001"/>
    <lineage>
        <taxon>Bacteria</taxon>
        <taxon>Bacillati</taxon>
        <taxon>Bacillota</taxon>
        <taxon>Bacilli</taxon>
        <taxon>Bacillales</taxon>
        <taxon>Alicyclobacillaceae</taxon>
        <taxon>Sulfoacidibacillus</taxon>
    </lineage>
</organism>
<dbReference type="GO" id="GO:0043709">
    <property type="term" value="P:cell adhesion involved in single-species biofilm formation"/>
    <property type="evidence" value="ECO:0007669"/>
    <property type="project" value="TreeGrafter"/>
</dbReference>
<keyword evidence="3" id="KW-1185">Reference proteome</keyword>
<dbReference type="EMBL" id="JALBUF010000005">
    <property type="protein sequence ID" value="MCI0183547.1"/>
    <property type="molecule type" value="Genomic_DNA"/>
</dbReference>
<dbReference type="RefSeq" id="WP_241713990.1">
    <property type="nucleotide sequence ID" value="NZ_JALBUF010000005.1"/>
</dbReference>
<dbReference type="AlphaFoldDB" id="A0A9X1VCJ3"/>
<sequence length="426" mass="49339">MFPVLADLEHVINELPDSMFVHYIDDQGVVRWMKPSSYLPFPLTVGMTLDDVVLSSSVADHVWHEHSFRIHREENGHFGFPYDVFSFPLFDRLQVFQGVLTFALPVNDSESFQAVQRETEILHWLFAISKNVLLVETLEQLWSQFRDVFLQLFHFKGGILFMHDTRTGNIHLIEQFGSPTILDATLRGIEEEILRDMHGENTRYIPDLDAAIVNRYDFAFDELREILFLFSVKDTPMPPMFHALLDFYHLTGTVVHQRSQLQQLARKDPLTGIWNRRALEEHMESYFSESSALPSVFVLFDLDRFKQLNDESGHPIGDVALQRVASSLQRVLRKGDWCARLGGDEFVFVLHEVTFGDSIEREVVNWVQTSPLHLYGLGMTAGVVELRREVMNFQDAYRLADQRLYRGKVSGRNCIVTEDRCIPLIF</sequence>
<dbReference type="PROSITE" id="PS50887">
    <property type="entry name" value="GGDEF"/>
    <property type="match status" value="1"/>
</dbReference>
<evidence type="ECO:0000313" key="2">
    <source>
        <dbReference type="EMBL" id="MCI0183547.1"/>
    </source>
</evidence>
<protein>
    <recommendedName>
        <fullName evidence="1">GGDEF domain-containing protein</fullName>
    </recommendedName>
</protein>
<dbReference type="InterPro" id="IPR043128">
    <property type="entry name" value="Rev_trsase/Diguanyl_cyclase"/>
</dbReference>
<comment type="caution">
    <text evidence="2">The sequence shown here is derived from an EMBL/GenBank/DDBJ whole genome shotgun (WGS) entry which is preliminary data.</text>
</comment>
<dbReference type="PANTHER" id="PTHR45138:SF24">
    <property type="entry name" value="DIGUANYLATE CYCLASE DGCC-RELATED"/>
    <property type="match status" value="1"/>
</dbReference>
<dbReference type="GO" id="GO:0005886">
    <property type="term" value="C:plasma membrane"/>
    <property type="evidence" value="ECO:0007669"/>
    <property type="project" value="TreeGrafter"/>
</dbReference>
<dbReference type="SUPFAM" id="SSF55073">
    <property type="entry name" value="Nucleotide cyclase"/>
    <property type="match status" value="1"/>
</dbReference>
<reference evidence="2" key="1">
    <citation type="submission" date="2022-03" db="EMBL/GenBank/DDBJ databases">
        <title>Draft Genome Sequence of Firmicute Strain S0AB, a Heterotrophic Iron/Sulfur-Oxidizing Extreme Acidophile.</title>
        <authorList>
            <person name="Vergara E."/>
            <person name="Pakostova E."/>
            <person name="Johnson D.B."/>
            <person name="Holmes D.S."/>
        </authorList>
    </citation>
    <scope>NUCLEOTIDE SEQUENCE</scope>
    <source>
        <strain evidence="2">S0AB</strain>
    </source>
</reference>
<feature type="domain" description="GGDEF" evidence="1">
    <location>
        <begin position="293"/>
        <end position="420"/>
    </location>
</feature>
<dbReference type="InterPro" id="IPR050469">
    <property type="entry name" value="Diguanylate_Cyclase"/>
</dbReference>
<accession>A0A9X1VCJ3</accession>
<dbReference type="PANTHER" id="PTHR45138">
    <property type="entry name" value="REGULATORY COMPONENTS OF SENSORY TRANSDUCTION SYSTEM"/>
    <property type="match status" value="1"/>
</dbReference>
<evidence type="ECO:0000313" key="3">
    <source>
        <dbReference type="Proteomes" id="UP001139263"/>
    </source>
</evidence>
<dbReference type="Proteomes" id="UP001139263">
    <property type="component" value="Unassembled WGS sequence"/>
</dbReference>
<proteinExistence type="predicted"/>
<gene>
    <name evidence="2" type="ORF">MM817_01830</name>
</gene>
<dbReference type="GO" id="GO:1902201">
    <property type="term" value="P:negative regulation of bacterial-type flagellum-dependent cell motility"/>
    <property type="evidence" value="ECO:0007669"/>
    <property type="project" value="TreeGrafter"/>
</dbReference>
<dbReference type="CDD" id="cd01949">
    <property type="entry name" value="GGDEF"/>
    <property type="match status" value="1"/>
</dbReference>
<dbReference type="InterPro" id="IPR000160">
    <property type="entry name" value="GGDEF_dom"/>
</dbReference>
<evidence type="ECO:0000259" key="1">
    <source>
        <dbReference type="PROSITE" id="PS50887"/>
    </source>
</evidence>
<dbReference type="GO" id="GO:0052621">
    <property type="term" value="F:diguanylate cyclase activity"/>
    <property type="evidence" value="ECO:0007669"/>
    <property type="project" value="TreeGrafter"/>
</dbReference>
<dbReference type="Pfam" id="PF00990">
    <property type="entry name" value="GGDEF"/>
    <property type="match status" value="1"/>
</dbReference>
<name>A0A9X1VCJ3_9BACL</name>
<dbReference type="InterPro" id="IPR029787">
    <property type="entry name" value="Nucleotide_cyclase"/>
</dbReference>